<keyword evidence="2" id="KW-0964">Secreted</keyword>
<gene>
    <name evidence="4" type="ORF">J5Y09_12590</name>
</gene>
<protein>
    <recommendedName>
        <fullName evidence="6">Calcium-binding protein</fullName>
    </recommendedName>
</protein>
<proteinExistence type="predicted"/>
<sequence>MTTYAFADVAGGSLAFVPAQDLLVFGPDRAAATLRFTASGADLVLASGTETLRLTGIGLGAPGLTGANLLFQDGSVLILDGTGISLRNGTAADDWIAADRGGSDTVVAAAGDDRITAGAALDVGDSLDGGAGEADTLALSGTVAITLAGGMVAGFERIETGAGDIALTILDPVVASATPGAGALFTVDATSQAAGSRLVVDARAVAAAGLALLGGGGDDSLAGGAVGDSLAGGAGDDTLVGGLAADTLEGGAGADLLEGGGGDDLFRFDRRDAPQSEPARPDRIADFAGAGRAGGDRIQLPGSVALGLGLAFHVPEGDFAFEGYGQSGVQLPASQVGDGFADVLWRRVEGLPWTFEIWADLDDNGLFGPADLLIRVTIAPLDGAAGFVAEDFAVGFGGLFGGAGNDVLAGLGGTDDAMWGEGGNDSLAGGDGVDRLLGGLGDDTLAGGDLADELLGGPGSDRLEGGDGLDTLYAADPFTPETEDPADRNTLAGGAGRDALFGGAGLDTLDGGTEDDLLWGDGGADSLAGGEGADQLFGREGDDVMAGGDEADTLAGGPGADTIAGGAGADRFVIDLSTAGLDEATGAAPDWVLDLDAAGGDVISLNLADGLVAAPGGPAPLVWRGAMAPRDASAGVPLGIALAGEGIGPGFVQSFFLPATLGGAPAGGWFIVDLDQDLVLGADDAVVWLRPPGGGALALDPASFAPGTFRVLVGGAGADSLLAAAGGQEAFGLGGADTLAGQGGIDRLLGGAGDDSLSGGGSADQLWGGAGADRMEGGEGADELFAEGPGIEEVDGFFGRNTLAGGGGNDSLWGADGRDSLAGGAGLDRLHGGVGADTLLGGEDADTLQGFDGADSVDGGAGPDSVDAGAGEDTVAYDAADLVIDGGDELDLLRLFAPATVTLDSVVDQVAGGGLATGFEGVDAGALTAAIAIAGGTGRNRLIGGGGADQLEGRAGNDTLEGGSGADTLSGDENDDLLLPGEGPDRAEGGAGRDTLSYADAARGVTVALGAGSAGGGAAGDTILGIEAVIGSNLADSLWGSTGADALSGGAGFDTLSGFGDADTLNGGTGFNNLRGGAGDDSLFGGANADTLEGGDGNDRMVANGGADFLFGLTGNDAYEIGLSNQVVFEPTGGGTDTVFATSSWYLRPNIEWFVLRAGAGDRFAVGTAGAERILGNEGRNLLIGGEGADTVQGGGGADRLQGNGGIDLLLGEGGNDTVFAGDGADSVAGGAGADDLNGDAGADTMTGGGEDTLRDILRGGAGEDWLDGGPGGDLLYGNLGNDTAIASDPGDLFVELAGQGVDALLARGSGTFTLADHVEHLVLEGAGAGIGNALSNRIAGGAGAETMFGRDGADTLEGAGGADILFGEAGRDAFLLAPGAGLDAIGDFAPGTDRLLLRGLGFADFAAVLAATRQTASGAVIDLAPGDSVLLAGVPPTALAATDIVFLP</sequence>
<comment type="subcellular location">
    <subcellularLocation>
        <location evidence="1">Secreted</location>
    </subcellularLocation>
</comment>
<dbReference type="Gene3D" id="2.150.10.10">
    <property type="entry name" value="Serralysin-like metalloprotease, C-terminal"/>
    <property type="match status" value="11"/>
</dbReference>
<reference evidence="4 5" key="1">
    <citation type="submission" date="2021-03" db="EMBL/GenBank/DDBJ databases">
        <authorList>
            <person name="So Y."/>
        </authorList>
    </citation>
    <scope>NUCLEOTIDE SEQUENCE [LARGE SCALE GENOMIC DNA]</scope>
    <source>
        <strain evidence="4 5">PWR1</strain>
    </source>
</reference>
<evidence type="ECO:0000256" key="2">
    <source>
        <dbReference type="ARBA" id="ARBA00022525"/>
    </source>
</evidence>
<dbReference type="InterPro" id="IPR011049">
    <property type="entry name" value="Serralysin-like_metalloprot_C"/>
</dbReference>
<dbReference type="InterPro" id="IPR018511">
    <property type="entry name" value="Hemolysin-typ_Ca-bd_CS"/>
</dbReference>
<dbReference type="Proteomes" id="UP000680815">
    <property type="component" value="Unassembled WGS sequence"/>
</dbReference>
<evidence type="ECO:0008006" key="6">
    <source>
        <dbReference type="Google" id="ProtNLM"/>
    </source>
</evidence>
<organism evidence="4 5">
    <name type="scientific">Roseomonas nitratireducens</name>
    <dbReference type="NCBI Taxonomy" id="2820810"/>
    <lineage>
        <taxon>Bacteria</taxon>
        <taxon>Pseudomonadati</taxon>
        <taxon>Pseudomonadota</taxon>
        <taxon>Alphaproteobacteria</taxon>
        <taxon>Acetobacterales</taxon>
        <taxon>Roseomonadaceae</taxon>
        <taxon>Roseomonas</taxon>
    </lineage>
</organism>
<dbReference type="InterPro" id="IPR050557">
    <property type="entry name" value="RTX_toxin/Mannuronan_C5-epim"/>
</dbReference>
<dbReference type="Pfam" id="PF00353">
    <property type="entry name" value="HemolysinCabind"/>
    <property type="match status" value="17"/>
</dbReference>
<evidence type="ECO:0000313" key="4">
    <source>
        <dbReference type="EMBL" id="MBP0464750.1"/>
    </source>
</evidence>
<dbReference type="SUPFAM" id="SSF51120">
    <property type="entry name" value="beta-Roll"/>
    <property type="match status" value="8"/>
</dbReference>
<name>A0ABS4ATQ0_9PROT</name>
<dbReference type="InterPro" id="IPR001343">
    <property type="entry name" value="Hemolysn_Ca-bd"/>
</dbReference>
<accession>A0ABS4ATQ0</accession>
<dbReference type="EMBL" id="JAGIYZ010000011">
    <property type="protein sequence ID" value="MBP0464750.1"/>
    <property type="molecule type" value="Genomic_DNA"/>
</dbReference>
<evidence type="ECO:0000313" key="5">
    <source>
        <dbReference type="Proteomes" id="UP000680815"/>
    </source>
</evidence>
<dbReference type="PROSITE" id="PS00330">
    <property type="entry name" value="HEMOLYSIN_CALCIUM"/>
    <property type="match status" value="11"/>
</dbReference>
<dbReference type="PANTHER" id="PTHR38340">
    <property type="entry name" value="S-LAYER PROTEIN"/>
    <property type="match status" value="1"/>
</dbReference>
<feature type="region of interest" description="Disordered" evidence="3">
    <location>
        <begin position="953"/>
        <end position="993"/>
    </location>
</feature>
<comment type="caution">
    <text evidence="4">The sequence shown here is derived from an EMBL/GenBank/DDBJ whole genome shotgun (WGS) entry which is preliminary data.</text>
</comment>
<evidence type="ECO:0000256" key="3">
    <source>
        <dbReference type="SAM" id="MobiDB-lite"/>
    </source>
</evidence>
<dbReference type="PRINTS" id="PR00313">
    <property type="entry name" value="CABNDNGRPT"/>
</dbReference>
<evidence type="ECO:0000256" key="1">
    <source>
        <dbReference type="ARBA" id="ARBA00004613"/>
    </source>
</evidence>
<dbReference type="PANTHER" id="PTHR38340:SF1">
    <property type="entry name" value="S-LAYER PROTEIN"/>
    <property type="match status" value="1"/>
</dbReference>
<keyword evidence="5" id="KW-1185">Reference proteome</keyword>
<dbReference type="RefSeq" id="WP_209352144.1">
    <property type="nucleotide sequence ID" value="NZ_JAGIYZ010000011.1"/>
</dbReference>
<feature type="region of interest" description="Disordered" evidence="3">
    <location>
        <begin position="847"/>
        <end position="870"/>
    </location>
</feature>